<gene>
    <name evidence="2" type="ORF">RIMI_LOCUS17515124</name>
</gene>
<evidence type="ECO:0000313" key="3">
    <source>
        <dbReference type="Proteomes" id="UP001176940"/>
    </source>
</evidence>
<proteinExistence type="predicted"/>
<dbReference type="EMBL" id="CAUEEQ010051281">
    <property type="protein sequence ID" value="CAJ0960975.1"/>
    <property type="molecule type" value="Genomic_DNA"/>
</dbReference>
<evidence type="ECO:0000313" key="2">
    <source>
        <dbReference type="EMBL" id="CAJ0960975.1"/>
    </source>
</evidence>
<reference evidence="2" key="1">
    <citation type="submission" date="2023-07" db="EMBL/GenBank/DDBJ databases">
        <authorList>
            <person name="Stuckert A."/>
        </authorList>
    </citation>
    <scope>NUCLEOTIDE SEQUENCE</scope>
</reference>
<organism evidence="2 3">
    <name type="scientific">Ranitomeya imitator</name>
    <name type="common">mimic poison frog</name>
    <dbReference type="NCBI Taxonomy" id="111125"/>
    <lineage>
        <taxon>Eukaryota</taxon>
        <taxon>Metazoa</taxon>
        <taxon>Chordata</taxon>
        <taxon>Craniata</taxon>
        <taxon>Vertebrata</taxon>
        <taxon>Euteleostomi</taxon>
        <taxon>Amphibia</taxon>
        <taxon>Batrachia</taxon>
        <taxon>Anura</taxon>
        <taxon>Neobatrachia</taxon>
        <taxon>Hyloidea</taxon>
        <taxon>Dendrobatidae</taxon>
        <taxon>Dendrobatinae</taxon>
        <taxon>Ranitomeya</taxon>
    </lineage>
</organism>
<keyword evidence="3" id="KW-1185">Reference proteome</keyword>
<sequence>MWSGYSASAGSVYLTSEEQLRRLAYCIRLLPSPLYKKERLMPTNPEAQRRFAVRDEERPAPSINIRARRKGRGKKK</sequence>
<name>A0ABN9MEQ5_9NEOB</name>
<comment type="caution">
    <text evidence="2">The sequence shown here is derived from an EMBL/GenBank/DDBJ whole genome shotgun (WGS) entry which is preliminary data.</text>
</comment>
<dbReference type="Proteomes" id="UP001176940">
    <property type="component" value="Unassembled WGS sequence"/>
</dbReference>
<feature type="compositionally biased region" description="Basic residues" evidence="1">
    <location>
        <begin position="66"/>
        <end position="76"/>
    </location>
</feature>
<evidence type="ECO:0000256" key="1">
    <source>
        <dbReference type="SAM" id="MobiDB-lite"/>
    </source>
</evidence>
<accession>A0ABN9MEQ5</accession>
<feature type="compositionally biased region" description="Basic and acidic residues" evidence="1">
    <location>
        <begin position="47"/>
        <end position="59"/>
    </location>
</feature>
<feature type="region of interest" description="Disordered" evidence="1">
    <location>
        <begin position="43"/>
        <end position="76"/>
    </location>
</feature>
<protein>
    <submittedName>
        <fullName evidence="2">Uncharacterized protein</fullName>
    </submittedName>
</protein>